<dbReference type="EMBL" id="JABFTP020000001">
    <property type="protein sequence ID" value="KAL3267336.1"/>
    <property type="molecule type" value="Genomic_DNA"/>
</dbReference>
<reference evidence="1 2" key="1">
    <citation type="journal article" date="2021" name="BMC Biol.">
        <title>Horizontally acquired antibacterial genes associated with adaptive radiation of ladybird beetles.</title>
        <authorList>
            <person name="Li H.S."/>
            <person name="Tang X.F."/>
            <person name="Huang Y.H."/>
            <person name="Xu Z.Y."/>
            <person name="Chen M.L."/>
            <person name="Du X.Y."/>
            <person name="Qiu B.Y."/>
            <person name="Chen P.T."/>
            <person name="Zhang W."/>
            <person name="Slipinski A."/>
            <person name="Escalona H.E."/>
            <person name="Waterhouse R.M."/>
            <person name="Zwick A."/>
            <person name="Pang H."/>
        </authorList>
    </citation>
    <scope>NUCLEOTIDE SEQUENCE [LARGE SCALE GENOMIC DNA]</scope>
    <source>
        <strain evidence="1">SYSU2018</strain>
    </source>
</reference>
<accession>A0ABD2MLU1</accession>
<organism evidence="1 2">
    <name type="scientific">Cryptolaemus montrouzieri</name>
    <dbReference type="NCBI Taxonomy" id="559131"/>
    <lineage>
        <taxon>Eukaryota</taxon>
        <taxon>Metazoa</taxon>
        <taxon>Ecdysozoa</taxon>
        <taxon>Arthropoda</taxon>
        <taxon>Hexapoda</taxon>
        <taxon>Insecta</taxon>
        <taxon>Pterygota</taxon>
        <taxon>Neoptera</taxon>
        <taxon>Endopterygota</taxon>
        <taxon>Coleoptera</taxon>
        <taxon>Polyphaga</taxon>
        <taxon>Cucujiformia</taxon>
        <taxon>Coccinelloidea</taxon>
        <taxon>Coccinellidae</taxon>
        <taxon>Scymninae</taxon>
        <taxon>Scymnini</taxon>
        <taxon>Cryptolaemus</taxon>
    </lineage>
</organism>
<keyword evidence="2" id="KW-1185">Reference proteome</keyword>
<protein>
    <submittedName>
        <fullName evidence="1">Uncharacterized protein</fullName>
    </submittedName>
</protein>
<dbReference type="AlphaFoldDB" id="A0ABD2MLU1"/>
<comment type="caution">
    <text evidence="1">The sequence shown here is derived from an EMBL/GenBank/DDBJ whole genome shotgun (WGS) entry which is preliminary data.</text>
</comment>
<proteinExistence type="predicted"/>
<gene>
    <name evidence="1" type="ORF">HHI36_011467</name>
</gene>
<evidence type="ECO:0000313" key="2">
    <source>
        <dbReference type="Proteomes" id="UP001516400"/>
    </source>
</evidence>
<name>A0ABD2MLU1_9CUCU</name>
<dbReference type="Proteomes" id="UP001516400">
    <property type="component" value="Unassembled WGS sequence"/>
</dbReference>
<sequence length="280" mass="31542">MDSDKMKCVFCKGDKDKIILFVEDKLKKFQEVLSIRVKYKLKYNNIQLPTELNDTDGYHRQCYSSFTALMAKYRNSSLEIDYTSDSTPHSLSSSTLVDNSESTVKNLSKSSNSEVASSSLIRETTSRDFELSLNSEILPKNIAPNSNTQCMSGHSNPSFNIEVLSEGATSSLDYQTTLGDVDSSSTCDLSVNKTNICDDIPDTNTDGIATGRQLKNVCLYCDKDRKQNKGEQQNLHSSNDTKLYQKIIEWMEKLNNVELLQKINRLKSSNRTIFIITCVN</sequence>
<evidence type="ECO:0000313" key="1">
    <source>
        <dbReference type="EMBL" id="KAL3267336.1"/>
    </source>
</evidence>